<dbReference type="EMBL" id="AFBI03000214">
    <property type="protein sequence ID" value="EJW01234.1"/>
    <property type="molecule type" value="Genomic_DNA"/>
</dbReference>
<dbReference type="InParanoid" id="J9D0Y2"/>
<dbReference type="VEuPathDB" id="MicrosporidiaDB:EDEG_04045"/>
<organism evidence="1 2">
    <name type="scientific">Edhazardia aedis (strain USNM 41457)</name>
    <name type="common">Microsporidian parasite</name>
    <dbReference type="NCBI Taxonomy" id="1003232"/>
    <lineage>
        <taxon>Eukaryota</taxon>
        <taxon>Fungi</taxon>
        <taxon>Fungi incertae sedis</taxon>
        <taxon>Microsporidia</taxon>
        <taxon>Edhazardia</taxon>
    </lineage>
</organism>
<keyword evidence="2" id="KW-1185">Reference proteome</keyword>
<evidence type="ECO:0000313" key="2">
    <source>
        <dbReference type="Proteomes" id="UP000003163"/>
    </source>
</evidence>
<comment type="caution">
    <text evidence="1">The sequence shown here is derived from an EMBL/GenBank/DDBJ whole genome shotgun (WGS) entry which is preliminary data.</text>
</comment>
<protein>
    <submittedName>
        <fullName evidence="1">Uncharacterized protein</fullName>
    </submittedName>
</protein>
<reference evidence="2" key="2">
    <citation type="submission" date="2015-07" db="EMBL/GenBank/DDBJ databases">
        <title>Contrasting host-pathogen interactions and genome evolution in two generalist and specialist microsporidian pathogens of mosquitoes.</title>
        <authorList>
            <consortium name="The Broad Institute Genomics Platform"/>
            <consortium name="The Broad Institute Genome Sequencing Center for Infectious Disease"/>
            <person name="Cuomo C.A."/>
            <person name="Sanscrainte N.D."/>
            <person name="Goldberg J.M."/>
            <person name="Heiman D."/>
            <person name="Young S."/>
            <person name="Zeng Q."/>
            <person name="Becnel J.J."/>
            <person name="Birren B.W."/>
        </authorList>
    </citation>
    <scope>NUCLEOTIDE SEQUENCE [LARGE SCALE GENOMIC DNA]</scope>
    <source>
        <strain evidence="2">USNM 41457</strain>
    </source>
</reference>
<dbReference type="Proteomes" id="UP000003163">
    <property type="component" value="Unassembled WGS sequence"/>
</dbReference>
<reference evidence="1 2" key="1">
    <citation type="submission" date="2011-08" db="EMBL/GenBank/DDBJ databases">
        <authorList>
            <person name="Liu Z.J."/>
            <person name="Shi F.L."/>
            <person name="Lu J.Q."/>
            <person name="Li M."/>
            <person name="Wang Z.L."/>
        </authorList>
    </citation>
    <scope>NUCLEOTIDE SEQUENCE [LARGE SCALE GENOMIC DNA]</scope>
    <source>
        <strain evidence="1 2">USNM 41457</strain>
    </source>
</reference>
<dbReference type="AlphaFoldDB" id="J9D0Y2"/>
<name>J9D0Y2_EDHAE</name>
<accession>J9D0Y2</accession>
<proteinExistence type="predicted"/>
<dbReference type="HOGENOM" id="CLU_2183914_0_0_1"/>
<sequence length="109" mass="13445">MLKNDFIFIQDEKDGDCHFLNDEPLNFVQAYFLIVSMNSDVKSKSERNQNMQIINFCLSRFFIYSIFEYYGYKLEYFQIRISNQITQPFYNRFQVHIYTNSKFRHFENR</sequence>
<evidence type="ECO:0000313" key="1">
    <source>
        <dbReference type="EMBL" id="EJW01234.1"/>
    </source>
</evidence>
<gene>
    <name evidence="1" type="ORF">EDEG_04045</name>
</gene>